<organism evidence="1 2">
    <name type="scientific">Trifolium subterraneum</name>
    <name type="common">Subterranean clover</name>
    <dbReference type="NCBI Taxonomy" id="3900"/>
    <lineage>
        <taxon>Eukaryota</taxon>
        <taxon>Viridiplantae</taxon>
        <taxon>Streptophyta</taxon>
        <taxon>Embryophyta</taxon>
        <taxon>Tracheophyta</taxon>
        <taxon>Spermatophyta</taxon>
        <taxon>Magnoliopsida</taxon>
        <taxon>eudicotyledons</taxon>
        <taxon>Gunneridae</taxon>
        <taxon>Pentapetalae</taxon>
        <taxon>rosids</taxon>
        <taxon>fabids</taxon>
        <taxon>Fabales</taxon>
        <taxon>Fabaceae</taxon>
        <taxon>Papilionoideae</taxon>
        <taxon>50 kb inversion clade</taxon>
        <taxon>NPAAA clade</taxon>
        <taxon>Hologalegina</taxon>
        <taxon>IRL clade</taxon>
        <taxon>Trifolieae</taxon>
        <taxon>Trifolium</taxon>
    </lineage>
</organism>
<dbReference type="PANTHER" id="PTHR46890:SF1">
    <property type="entry name" value="REVERSE TRANSCRIPTASE DOMAIN-CONTAINING PROTEIN"/>
    <property type="match status" value="1"/>
</dbReference>
<evidence type="ECO:0000313" key="2">
    <source>
        <dbReference type="Proteomes" id="UP000242715"/>
    </source>
</evidence>
<dbReference type="PANTHER" id="PTHR46890">
    <property type="entry name" value="NON-LTR RETROLELEMENT REVERSE TRANSCRIPTASE-LIKE PROTEIN-RELATED"/>
    <property type="match status" value="1"/>
</dbReference>
<dbReference type="Proteomes" id="UP000242715">
    <property type="component" value="Unassembled WGS sequence"/>
</dbReference>
<reference evidence="2" key="1">
    <citation type="journal article" date="2017" name="Front. Plant Sci.">
        <title>Climate Clever Clovers: New Paradigm to Reduce the Environmental Footprint of Ruminants by Breeding Low Methanogenic Forages Utilizing Haplotype Variation.</title>
        <authorList>
            <person name="Kaur P."/>
            <person name="Appels R."/>
            <person name="Bayer P.E."/>
            <person name="Keeble-Gagnere G."/>
            <person name="Wang J."/>
            <person name="Hirakawa H."/>
            <person name="Shirasawa K."/>
            <person name="Vercoe P."/>
            <person name="Stefanova K."/>
            <person name="Durmic Z."/>
            <person name="Nichols P."/>
            <person name="Revell C."/>
            <person name="Isobe S.N."/>
            <person name="Edwards D."/>
            <person name="Erskine W."/>
        </authorList>
    </citation>
    <scope>NUCLEOTIDE SEQUENCE [LARGE SCALE GENOMIC DNA]</scope>
    <source>
        <strain evidence="2">cv. Daliak</strain>
    </source>
</reference>
<protein>
    <recommendedName>
        <fullName evidence="3">Reverse transcriptase domain-containing protein</fullName>
    </recommendedName>
</protein>
<evidence type="ECO:0000313" key="1">
    <source>
        <dbReference type="EMBL" id="GAU43585.1"/>
    </source>
</evidence>
<keyword evidence="2" id="KW-1185">Reference proteome</keyword>
<proteinExistence type="predicted"/>
<dbReference type="EMBL" id="DF973983">
    <property type="protein sequence ID" value="GAU43585.1"/>
    <property type="molecule type" value="Genomic_DNA"/>
</dbReference>
<dbReference type="AlphaFoldDB" id="A0A2Z6P5Z9"/>
<dbReference type="OrthoDB" id="1435533at2759"/>
<sequence>MMPSHQEIKAATYALNKVSAPVPDGFEAFFFQRYWEIVKIVVFKAVLEFFTSSWILPGFNSNIVTLLHKTSNATSIDHYWPIAMINFKFKVLSKIIADMLAKVMPSIISEEQMSFIHDRNIKVCICTISEAVNLLHNKSFGAKDVLSRSISKLVHEGKLDLIRGSRHINVPSHTFYADDLMIFYKEFLGSKLLQARVMRGKKTIHHHIFSSIWSNIKEEVPTILENSIWLLGNGEDINFWNDNWCGSILFEVFNIPFHISQALTSTVSDYLYNGHWNLPPYLGQHYFALSFLVQQVTSKQIALE</sequence>
<evidence type="ECO:0008006" key="3">
    <source>
        <dbReference type="Google" id="ProtNLM"/>
    </source>
</evidence>
<gene>
    <name evidence="1" type="ORF">TSUD_27870</name>
</gene>
<name>A0A2Z6P5Z9_TRISU</name>
<accession>A0A2Z6P5Z9</accession>
<dbReference type="InterPro" id="IPR052343">
    <property type="entry name" value="Retrotransposon-Effector_Assoc"/>
</dbReference>